<evidence type="ECO:0000313" key="5">
    <source>
        <dbReference type="Proteomes" id="UP000247838"/>
    </source>
</evidence>
<dbReference type="OrthoDB" id="7068662at2"/>
<feature type="signal peptide" evidence="1">
    <location>
        <begin position="1"/>
        <end position="25"/>
    </location>
</feature>
<dbReference type="EMBL" id="QGLM01000013">
    <property type="protein sequence ID" value="PXY95427.1"/>
    <property type="molecule type" value="Genomic_DNA"/>
</dbReference>
<dbReference type="Proteomes" id="UP000247838">
    <property type="component" value="Unassembled WGS sequence"/>
</dbReference>
<dbReference type="EMBL" id="CP009056">
    <property type="protein sequence ID" value="AJA45176.1"/>
    <property type="molecule type" value="Genomic_DNA"/>
</dbReference>
<evidence type="ECO:0000313" key="3">
    <source>
        <dbReference type="EMBL" id="PXY95427.1"/>
    </source>
</evidence>
<reference evidence="3 5" key="2">
    <citation type="submission" date="2018-05" db="EMBL/GenBank/DDBJ databases">
        <title>Reference genomes for bee gut microbiota database.</title>
        <authorList>
            <person name="Ellegaard K.M."/>
        </authorList>
    </citation>
    <scope>NUCLEOTIDE SEQUENCE [LARGE SCALE GENOMIC DNA]</scope>
    <source>
        <strain evidence="3 5">ESL0167</strain>
    </source>
</reference>
<evidence type="ECO:0000313" key="2">
    <source>
        <dbReference type="EMBL" id="AJA45176.1"/>
    </source>
</evidence>
<protein>
    <recommendedName>
        <fullName evidence="6">Lipoprotein</fullName>
    </recommendedName>
</protein>
<reference evidence="2 4" key="1">
    <citation type="journal article" date="2014" name="Appl. Environ. Microbiol.">
        <title>Gut symbionts from distinct hosts exhibit genotoxic activity via divergent colibactin biosynthetic pathways.</title>
        <authorList>
            <person name="Engel P."/>
            <person name="Vizcaino M.I."/>
            <person name="Crawford J.M."/>
        </authorList>
    </citation>
    <scope>NUCLEOTIDE SEQUENCE [LARGE SCALE GENOMIC DNA]</scope>
    <source>
        <strain evidence="2 4">PEB0191</strain>
    </source>
</reference>
<organism evidence="2 4">
    <name type="scientific">Frischella perrara</name>
    <dbReference type="NCBI Taxonomy" id="1267021"/>
    <lineage>
        <taxon>Bacteria</taxon>
        <taxon>Pseudomonadati</taxon>
        <taxon>Pseudomonadota</taxon>
        <taxon>Gammaproteobacteria</taxon>
        <taxon>Orbales</taxon>
        <taxon>Orbaceae</taxon>
        <taxon>Frischella</taxon>
    </lineage>
</organism>
<evidence type="ECO:0008006" key="6">
    <source>
        <dbReference type="Google" id="ProtNLM"/>
    </source>
</evidence>
<gene>
    <name evidence="3" type="ORF">DKK76_06525</name>
    <name evidence="2" type="ORF">FPB0191_01356</name>
</gene>
<dbReference type="PROSITE" id="PS51257">
    <property type="entry name" value="PROKAR_LIPOPROTEIN"/>
    <property type="match status" value="1"/>
</dbReference>
<dbReference type="STRING" id="1267021.FPB0191_01356"/>
<dbReference type="KEGG" id="fpp:FPB0191_01356"/>
<evidence type="ECO:0000313" key="4">
    <source>
        <dbReference type="Proteomes" id="UP000030901"/>
    </source>
</evidence>
<keyword evidence="4" id="KW-1185">Reference proteome</keyword>
<evidence type="ECO:0000256" key="1">
    <source>
        <dbReference type="SAM" id="SignalP"/>
    </source>
</evidence>
<dbReference type="Proteomes" id="UP000030901">
    <property type="component" value="Chromosome"/>
</dbReference>
<keyword evidence="1" id="KW-0732">Signal</keyword>
<dbReference type="HOGENOM" id="CLU_2787846_0_0_6"/>
<proteinExistence type="predicted"/>
<accession>A0A0A7S7C2</accession>
<sequence>MNKFALVISVFCVILSLASCGGRTAPDHQRKWSKPEPILEGCDGVMQNSKQCQDNPNNQQMMIKIENK</sequence>
<name>A0A0A7S7C2_FRIPE</name>
<dbReference type="AlphaFoldDB" id="A0A0A7S7C2"/>
<dbReference type="RefSeq" id="WP_039104895.1">
    <property type="nucleotide sequence ID" value="NZ_CALYQC010000021.1"/>
</dbReference>
<feature type="chain" id="PRO_5035987146" description="Lipoprotein" evidence="1">
    <location>
        <begin position="26"/>
        <end position="68"/>
    </location>
</feature>